<gene>
    <name evidence="9" type="ORF">OT_ostta02g04560</name>
</gene>
<name>A0A096P9F2_OSTTA</name>
<dbReference type="Pfam" id="PF00297">
    <property type="entry name" value="Ribosomal_L3"/>
    <property type="match status" value="1"/>
</dbReference>
<comment type="similarity">
    <text evidence="1 7">Belongs to the universal ribosomal protein uL3 family.</text>
</comment>
<dbReference type="GO" id="GO:0003735">
    <property type="term" value="F:structural constituent of ribosome"/>
    <property type="evidence" value="ECO:0007669"/>
    <property type="project" value="InterPro"/>
</dbReference>
<dbReference type="InterPro" id="IPR019927">
    <property type="entry name" value="Ribosomal_uL3_bac/org-type"/>
</dbReference>
<organism evidence="9 10">
    <name type="scientific">Ostreococcus tauri</name>
    <name type="common">Marine green alga</name>
    <dbReference type="NCBI Taxonomy" id="70448"/>
    <lineage>
        <taxon>Eukaryota</taxon>
        <taxon>Viridiplantae</taxon>
        <taxon>Chlorophyta</taxon>
        <taxon>Mamiellophyceae</taxon>
        <taxon>Mamiellales</taxon>
        <taxon>Bathycoccaceae</taxon>
        <taxon>Ostreococcus</taxon>
    </lineage>
</organism>
<evidence type="ECO:0000313" key="9">
    <source>
        <dbReference type="EMBL" id="CEG01214.1"/>
    </source>
</evidence>
<accession>A0A096P9F2</accession>
<keyword evidence="2" id="KW-0699">rRNA-binding</keyword>
<feature type="region of interest" description="Disordered" evidence="8">
    <location>
        <begin position="170"/>
        <end position="190"/>
    </location>
</feature>
<evidence type="ECO:0000313" key="10">
    <source>
        <dbReference type="Proteomes" id="UP000009170"/>
    </source>
</evidence>
<dbReference type="GO" id="GO:0019843">
    <property type="term" value="F:rRNA binding"/>
    <property type="evidence" value="ECO:0007669"/>
    <property type="project" value="UniProtKB-KW"/>
</dbReference>
<dbReference type="NCBIfam" id="TIGR03625">
    <property type="entry name" value="L3_bact"/>
    <property type="match status" value="1"/>
</dbReference>
<dbReference type="Gene3D" id="3.30.160.810">
    <property type="match status" value="1"/>
</dbReference>
<dbReference type="RefSeq" id="XP_022840849.1">
    <property type="nucleotide sequence ID" value="XM_022985168.1"/>
</dbReference>
<dbReference type="HAMAP" id="MF_01325_B">
    <property type="entry name" value="Ribosomal_uL3_B"/>
    <property type="match status" value="1"/>
</dbReference>
<dbReference type="GO" id="GO:1990904">
    <property type="term" value="C:ribonucleoprotein complex"/>
    <property type="evidence" value="ECO:0007669"/>
    <property type="project" value="UniProtKB-KW"/>
</dbReference>
<reference evidence="9 10" key="2">
    <citation type="journal article" date="2014" name="BMC Genomics">
        <title>An improved genome of the model marine alga Ostreococcus tauri unfolds by assessing Illumina de novo assemblies.</title>
        <authorList>
            <person name="Blanc-Mathieu R."/>
            <person name="Verhelst B."/>
            <person name="Derelle E."/>
            <person name="Rombauts S."/>
            <person name="Bouget F.Y."/>
            <person name="Carre I."/>
            <person name="Chateau A."/>
            <person name="Eyre-Walker A."/>
            <person name="Grimsley N."/>
            <person name="Moreau H."/>
            <person name="Piegu B."/>
            <person name="Rivals E."/>
            <person name="Schackwitz W."/>
            <person name="Van de Peer Y."/>
            <person name="Piganeau G."/>
        </authorList>
    </citation>
    <scope>NUCLEOTIDE SEQUENCE [LARGE SCALE GENOMIC DNA]</scope>
    <source>
        <strain evidence="10">OTTH 0595 / CCAP 157/2 / RCC745</strain>
    </source>
</reference>
<dbReference type="FunFam" id="3.30.160.810:FF:000001">
    <property type="entry name" value="50S ribosomal protein L3"/>
    <property type="match status" value="1"/>
</dbReference>
<reference evidence="10" key="1">
    <citation type="journal article" date="2006" name="Proc. Natl. Acad. Sci. U.S.A.">
        <title>Genome analysis of the smallest free-living eukaryote Ostreococcus tauri unveils many unique features.</title>
        <authorList>
            <person name="Derelle E."/>
            <person name="Ferraz C."/>
            <person name="Rombauts S."/>
            <person name="Rouze P."/>
            <person name="Worden A.Z."/>
            <person name="Robbens S."/>
            <person name="Partensky F."/>
            <person name="Degroeve S."/>
            <person name="Echeynie S."/>
            <person name="Cooke R."/>
            <person name="Saeys Y."/>
            <person name="Wuyts J."/>
            <person name="Jabbari K."/>
            <person name="Bowler C."/>
            <person name="Panaud O."/>
            <person name="Piegu B."/>
            <person name="Ball S.G."/>
            <person name="Ral J.-P."/>
            <person name="Bouget F.-Y."/>
            <person name="Piganeau G."/>
            <person name="De Baets B."/>
            <person name="Picard A."/>
            <person name="Delseny M."/>
            <person name="Demaille J."/>
            <person name="Van de Peer Y."/>
            <person name="Moreau H."/>
        </authorList>
    </citation>
    <scope>NUCLEOTIDE SEQUENCE [LARGE SCALE GENOMIC DNA]</scope>
    <source>
        <strain evidence="10">OTTH 0595 / CCAP 157/2 / RCC745</strain>
    </source>
</reference>
<evidence type="ECO:0000256" key="6">
    <source>
        <dbReference type="ARBA" id="ARBA00035213"/>
    </source>
</evidence>
<dbReference type="InterPro" id="IPR019926">
    <property type="entry name" value="Ribosomal_uL3_CS"/>
</dbReference>
<proteinExistence type="inferred from homology"/>
<dbReference type="PROSITE" id="PS00474">
    <property type="entry name" value="RIBOSOMAL_L3"/>
    <property type="match status" value="1"/>
</dbReference>
<dbReference type="Gene3D" id="2.40.30.10">
    <property type="entry name" value="Translation factors"/>
    <property type="match status" value="1"/>
</dbReference>
<dbReference type="InterPro" id="IPR009000">
    <property type="entry name" value="Transl_B-barrel_sf"/>
</dbReference>
<dbReference type="KEGG" id="ota:OT_ostta02g04560"/>
<comment type="caution">
    <text evidence="9">The sequence shown here is derived from an EMBL/GenBank/DDBJ whole genome shotgun (WGS) entry which is preliminary data.</text>
</comment>
<dbReference type="PANTHER" id="PTHR11229">
    <property type="entry name" value="50S RIBOSOMAL PROTEIN L3"/>
    <property type="match status" value="1"/>
</dbReference>
<dbReference type="FunFam" id="2.40.30.10:FF:000065">
    <property type="entry name" value="50S ribosomal protein L3, chloroplastic"/>
    <property type="match status" value="1"/>
</dbReference>
<protein>
    <recommendedName>
        <fullName evidence="6">Large ribosomal subunit protein uL3c</fullName>
    </recommendedName>
</protein>
<dbReference type="Proteomes" id="UP000009170">
    <property type="component" value="Unassembled WGS sequence"/>
</dbReference>
<dbReference type="PANTHER" id="PTHR11229:SF16">
    <property type="entry name" value="LARGE RIBOSOMAL SUBUNIT PROTEIN UL3C"/>
    <property type="match status" value="1"/>
</dbReference>
<dbReference type="InterPro" id="IPR000597">
    <property type="entry name" value="Ribosomal_uL3"/>
</dbReference>
<evidence type="ECO:0000256" key="8">
    <source>
        <dbReference type="SAM" id="MobiDB-lite"/>
    </source>
</evidence>
<evidence type="ECO:0000256" key="5">
    <source>
        <dbReference type="ARBA" id="ARBA00023274"/>
    </source>
</evidence>
<keyword evidence="3" id="KW-0694">RNA-binding</keyword>
<evidence type="ECO:0000256" key="2">
    <source>
        <dbReference type="ARBA" id="ARBA00022730"/>
    </source>
</evidence>
<dbReference type="EMBL" id="CAID01000002">
    <property type="protein sequence ID" value="CEG01214.1"/>
    <property type="molecule type" value="Genomic_DNA"/>
</dbReference>
<dbReference type="GO" id="GO:0006412">
    <property type="term" value="P:translation"/>
    <property type="evidence" value="ECO:0007669"/>
    <property type="project" value="InterPro"/>
</dbReference>
<dbReference type="SUPFAM" id="SSF50447">
    <property type="entry name" value="Translation proteins"/>
    <property type="match status" value="1"/>
</dbReference>
<evidence type="ECO:0000256" key="4">
    <source>
        <dbReference type="ARBA" id="ARBA00022980"/>
    </source>
</evidence>
<dbReference type="OrthoDB" id="274683at2759"/>
<dbReference type="GO" id="GO:0005840">
    <property type="term" value="C:ribosome"/>
    <property type="evidence" value="ECO:0007669"/>
    <property type="project" value="UniProtKB-KW"/>
</dbReference>
<keyword evidence="4 7" id="KW-0689">Ribosomal protein</keyword>
<dbReference type="STRING" id="70448.A0A096P9F2"/>
<keyword evidence="5 7" id="KW-0687">Ribonucleoprotein</keyword>
<sequence length="253" mass="27137">MFAAPDRAFAPSRAAIAVKLTRGRRAPVTRARLDAGVGAFGSKAGMTHVFTPEGLCVPVTVIAVREGNVVTQVKTEATDGYNAVQVGYDAVKERQLTKPEAGHCKKAGAPALRHLEEFRLRDAPEYEVGAKINVSELFKEGDKVDVRGRSIGKGFQGAVKRYGFSRGLMTHGSKSHRQHGSIGSGTNPGRIYPGKRMHGHMGDEMVTIKGLTVMSVEDDCIIVKGNVPGKSGALCKVTPNKKVGDAKWEPRFA</sequence>
<keyword evidence="10" id="KW-1185">Reference proteome</keyword>
<evidence type="ECO:0000256" key="7">
    <source>
        <dbReference type="RuleBase" id="RU003905"/>
    </source>
</evidence>
<dbReference type="FunCoup" id="A0A096P9F2">
    <property type="interactions" value="515"/>
</dbReference>
<evidence type="ECO:0000256" key="1">
    <source>
        <dbReference type="ARBA" id="ARBA00006540"/>
    </source>
</evidence>
<dbReference type="AlphaFoldDB" id="A0A096P9F2"/>
<evidence type="ECO:0000256" key="3">
    <source>
        <dbReference type="ARBA" id="ARBA00022884"/>
    </source>
</evidence>
<dbReference type="InParanoid" id="A0A096P9F2"/>
<dbReference type="GeneID" id="9836978"/>